<accession>A0AAD6U3S9</accession>
<dbReference type="AlphaFoldDB" id="A0AAD6U3S9"/>
<reference evidence="1" key="1">
    <citation type="submission" date="2023-03" db="EMBL/GenBank/DDBJ databases">
        <title>Massive genome expansion in bonnet fungi (Mycena s.s.) driven by repeated elements and novel gene families across ecological guilds.</title>
        <authorList>
            <consortium name="Lawrence Berkeley National Laboratory"/>
            <person name="Harder C.B."/>
            <person name="Miyauchi S."/>
            <person name="Viragh M."/>
            <person name="Kuo A."/>
            <person name="Thoen E."/>
            <person name="Andreopoulos B."/>
            <person name="Lu D."/>
            <person name="Skrede I."/>
            <person name="Drula E."/>
            <person name="Henrissat B."/>
            <person name="Morin E."/>
            <person name="Kohler A."/>
            <person name="Barry K."/>
            <person name="LaButti K."/>
            <person name="Morin E."/>
            <person name="Salamov A."/>
            <person name="Lipzen A."/>
            <person name="Mereny Z."/>
            <person name="Hegedus B."/>
            <person name="Baldrian P."/>
            <person name="Stursova M."/>
            <person name="Weitz H."/>
            <person name="Taylor A."/>
            <person name="Grigoriev I.V."/>
            <person name="Nagy L.G."/>
            <person name="Martin F."/>
            <person name="Kauserud H."/>
        </authorList>
    </citation>
    <scope>NUCLEOTIDE SEQUENCE</scope>
    <source>
        <strain evidence="1">CBHHK173m</strain>
    </source>
</reference>
<name>A0AAD6U3S9_9AGAR</name>
<keyword evidence="2" id="KW-1185">Reference proteome</keyword>
<evidence type="ECO:0000313" key="2">
    <source>
        <dbReference type="Proteomes" id="UP001222325"/>
    </source>
</evidence>
<gene>
    <name evidence="1" type="ORF">B0H15DRAFT_418563</name>
</gene>
<protein>
    <submittedName>
        <fullName evidence="1">Uncharacterized protein</fullName>
    </submittedName>
</protein>
<dbReference type="EMBL" id="JARJCN010000040">
    <property type="protein sequence ID" value="KAJ7083681.1"/>
    <property type="molecule type" value="Genomic_DNA"/>
</dbReference>
<proteinExistence type="predicted"/>
<evidence type="ECO:0000313" key="1">
    <source>
        <dbReference type="EMBL" id="KAJ7083681.1"/>
    </source>
</evidence>
<organism evidence="1 2">
    <name type="scientific">Mycena belliarum</name>
    <dbReference type="NCBI Taxonomy" id="1033014"/>
    <lineage>
        <taxon>Eukaryota</taxon>
        <taxon>Fungi</taxon>
        <taxon>Dikarya</taxon>
        <taxon>Basidiomycota</taxon>
        <taxon>Agaricomycotina</taxon>
        <taxon>Agaricomycetes</taxon>
        <taxon>Agaricomycetidae</taxon>
        <taxon>Agaricales</taxon>
        <taxon>Marasmiineae</taxon>
        <taxon>Mycenaceae</taxon>
        <taxon>Mycena</taxon>
    </lineage>
</organism>
<dbReference type="Proteomes" id="UP001222325">
    <property type="component" value="Unassembled WGS sequence"/>
</dbReference>
<sequence length="209" mass="23134">MNKWVCATPVLIPMSTCGRKFGWLTLRHCSPSVKHFLKNSRGTARSCNLISSPDARNGIPQTLRLLSRLAGRCWKNYFRCPRSRPSHGPACANVRHSFDGIGFDGRAIRPACGLPCFSVVTTFSYAIPLKSPSTLSLVVVVARSSSSPFSYAMLCFACTATKRRQEGRPSRSLHRDRLLWLDFEASGSRATMLILHRRKAGTGTTCNAR</sequence>
<comment type="caution">
    <text evidence="1">The sequence shown here is derived from an EMBL/GenBank/DDBJ whole genome shotgun (WGS) entry which is preliminary data.</text>
</comment>